<reference evidence="3 4" key="1">
    <citation type="submission" date="2019-03" db="EMBL/GenBank/DDBJ databases">
        <title>Genomic Encyclopedia of Type Strains, Phase IV (KMG-IV): sequencing the most valuable type-strain genomes for metagenomic binning, comparative biology and taxonomic classification.</title>
        <authorList>
            <person name="Goeker M."/>
        </authorList>
    </citation>
    <scope>NUCLEOTIDE SEQUENCE [LARGE SCALE GENOMIC DNA]</scope>
    <source>
        <strain evidence="3 4">DSM 100013</strain>
    </source>
</reference>
<dbReference type="AlphaFoldDB" id="A0A4R2SXT7"/>
<evidence type="ECO:0000256" key="1">
    <source>
        <dbReference type="ARBA" id="ARBA00022801"/>
    </source>
</evidence>
<proteinExistence type="predicted"/>
<keyword evidence="1" id="KW-0378">Hydrolase</keyword>
<dbReference type="PANTHER" id="PTHR30404:SF0">
    <property type="entry name" value="N-ACETYLMURAMOYL-L-ALANINE AMIDASE AMIC"/>
    <property type="match status" value="1"/>
</dbReference>
<dbReference type="GO" id="GO:0009253">
    <property type="term" value="P:peptidoglycan catabolic process"/>
    <property type="evidence" value="ECO:0007669"/>
    <property type="project" value="InterPro"/>
</dbReference>
<evidence type="ECO:0000313" key="4">
    <source>
        <dbReference type="Proteomes" id="UP000295504"/>
    </source>
</evidence>
<organism evidence="3 4">
    <name type="scientific">Serpentinicella alkaliphila</name>
    <dbReference type="NCBI Taxonomy" id="1734049"/>
    <lineage>
        <taxon>Bacteria</taxon>
        <taxon>Bacillati</taxon>
        <taxon>Bacillota</taxon>
        <taxon>Clostridia</taxon>
        <taxon>Peptostreptococcales</taxon>
        <taxon>Natronincolaceae</taxon>
        <taxon>Serpentinicella</taxon>
    </lineage>
</organism>
<gene>
    <name evidence="3" type="ORF">EDD79_106113</name>
</gene>
<dbReference type="PANTHER" id="PTHR30404">
    <property type="entry name" value="N-ACETYLMURAMOYL-L-ALANINE AMIDASE"/>
    <property type="match status" value="1"/>
</dbReference>
<dbReference type="Pfam" id="PF01520">
    <property type="entry name" value="Amidase_3"/>
    <property type="match status" value="1"/>
</dbReference>
<dbReference type="RefSeq" id="WP_132849708.1">
    <property type="nucleotide sequence ID" value="NZ_CP058648.1"/>
</dbReference>
<dbReference type="GO" id="GO:0030288">
    <property type="term" value="C:outer membrane-bounded periplasmic space"/>
    <property type="evidence" value="ECO:0007669"/>
    <property type="project" value="TreeGrafter"/>
</dbReference>
<dbReference type="Proteomes" id="UP000295504">
    <property type="component" value="Unassembled WGS sequence"/>
</dbReference>
<dbReference type="InterPro" id="IPR050695">
    <property type="entry name" value="N-acetylmuramoyl_amidase_3"/>
</dbReference>
<keyword evidence="4" id="KW-1185">Reference proteome</keyword>
<feature type="domain" description="MurNAc-LAA" evidence="2">
    <location>
        <begin position="118"/>
        <end position="232"/>
    </location>
</feature>
<dbReference type="InterPro" id="IPR002508">
    <property type="entry name" value="MurNAc-LAA_cat"/>
</dbReference>
<dbReference type="EMBL" id="SLYC01000061">
    <property type="protein sequence ID" value="TCP95307.1"/>
    <property type="molecule type" value="Genomic_DNA"/>
</dbReference>
<evidence type="ECO:0000313" key="3">
    <source>
        <dbReference type="EMBL" id="TCP95307.1"/>
    </source>
</evidence>
<dbReference type="GO" id="GO:0008745">
    <property type="term" value="F:N-acetylmuramoyl-L-alanine amidase activity"/>
    <property type="evidence" value="ECO:0007669"/>
    <property type="project" value="InterPro"/>
</dbReference>
<dbReference type="SUPFAM" id="SSF53187">
    <property type="entry name" value="Zn-dependent exopeptidases"/>
    <property type="match status" value="1"/>
</dbReference>
<accession>A0A4R2SXT7</accession>
<dbReference type="OrthoDB" id="9806267at2"/>
<evidence type="ECO:0000259" key="2">
    <source>
        <dbReference type="SMART" id="SM00646"/>
    </source>
</evidence>
<dbReference type="SMART" id="SM00646">
    <property type="entry name" value="Ami_3"/>
    <property type="match status" value="1"/>
</dbReference>
<dbReference type="Gene3D" id="3.40.630.40">
    <property type="entry name" value="Zn-dependent exopeptidases"/>
    <property type="match status" value="1"/>
</dbReference>
<protein>
    <submittedName>
        <fullName evidence="3">N-acetylmuramoyl-L-alanine amidase</fullName>
    </submittedName>
</protein>
<name>A0A4R2SXT7_9FIRM</name>
<sequence>MILLISKNKLVLFLCMFIIIISINLLKFTAIRDVMKMNNETLWGKIIVIDPGHGGIDGGTCHGNDILEKNINLSISLKLKKELQKRGATVVMTRETDDSLDDHINNGNRHAEDLRERVRIINNSNADLFISIHVNYTKNIKRQGPIVFYYLYSEKSKVLAENVQTHLNGLSAYKEIGLNRRPVEGSYYILKNTLPPGVIIETGFISNEVDRELLLEEKHQKEITILIKNSIVEYFDK</sequence>
<comment type="caution">
    <text evidence="3">The sequence shown here is derived from an EMBL/GenBank/DDBJ whole genome shotgun (WGS) entry which is preliminary data.</text>
</comment>
<dbReference type="CDD" id="cd02696">
    <property type="entry name" value="MurNAc-LAA"/>
    <property type="match status" value="1"/>
</dbReference>